<dbReference type="GO" id="GO:0006633">
    <property type="term" value="P:fatty acid biosynthetic process"/>
    <property type="evidence" value="ECO:0007669"/>
    <property type="project" value="TreeGrafter"/>
</dbReference>
<dbReference type="Gene3D" id="3.40.366.10">
    <property type="entry name" value="Malonyl-Coenzyme A Acyl Carrier Protein, domain 2"/>
    <property type="match status" value="1"/>
</dbReference>
<keyword evidence="4 7" id="KW-0012">Acyltransferase</keyword>
<dbReference type="EC" id="2.3.1.39" evidence="2"/>
<comment type="catalytic activity">
    <reaction evidence="5">
        <text>holo-[ACP] + malonyl-CoA = malonyl-[ACP] + CoA</text>
        <dbReference type="Rhea" id="RHEA:41792"/>
        <dbReference type="Rhea" id="RHEA-COMP:9623"/>
        <dbReference type="Rhea" id="RHEA-COMP:9685"/>
        <dbReference type="ChEBI" id="CHEBI:57287"/>
        <dbReference type="ChEBI" id="CHEBI:57384"/>
        <dbReference type="ChEBI" id="CHEBI:64479"/>
        <dbReference type="ChEBI" id="CHEBI:78449"/>
        <dbReference type="EC" id="2.3.1.39"/>
    </reaction>
</comment>
<dbReference type="InterPro" id="IPR016035">
    <property type="entry name" value="Acyl_Trfase/lysoPLipase"/>
</dbReference>
<reference evidence="7" key="1">
    <citation type="submission" date="2022-07" db="EMBL/GenBank/DDBJ databases">
        <title>Phylogenomic reconstructions and comparative analyses of Kickxellomycotina fungi.</title>
        <authorList>
            <person name="Reynolds N.K."/>
            <person name="Stajich J.E."/>
            <person name="Barry K."/>
            <person name="Grigoriev I.V."/>
            <person name="Crous P."/>
            <person name="Smith M.E."/>
        </authorList>
    </citation>
    <scope>NUCLEOTIDE SEQUENCE</scope>
    <source>
        <strain evidence="7">RSA 1196</strain>
    </source>
</reference>
<evidence type="ECO:0000313" key="8">
    <source>
        <dbReference type="Proteomes" id="UP001150925"/>
    </source>
</evidence>
<keyword evidence="8" id="KW-1185">Reference proteome</keyword>
<dbReference type="InterPro" id="IPR024925">
    <property type="entry name" value="Malonyl_CoA-ACP_transAc"/>
</dbReference>
<evidence type="ECO:0000256" key="1">
    <source>
        <dbReference type="ARBA" id="ARBA00008217"/>
    </source>
</evidence>
<dbReference type="SUPFAM" id="SSF52151">
    <property type="entry name" value="FabD/lysophospholipase-like"/>
    <property type="match status" value="1"/>
</dbReference>
<protein>
    <recommendedName>
        <fullName evidence="2">[acyl-carrier-protein] S-malonyltransferase</fullName>
        <ecNumber evidence="2">2.3.1.39</ecNumber>
    </recommendedName>
</protein>
<dbReference type="AlphaFoldDB" id="A0A9W8ANU2"/>
<dbReference type="InterPro" id="IPR004410">
    <property type="entry name" value="Malonyl_CoA-ACP_transAc_FabD"/>
</dbReference>
<evidence type="ECO:0000256" key="5">
    <source>
        <dbReference type="ARBA" id="ARBA00048462"/>
    </source>
</evidence>
<dbReference type="Pfam" id="PF00698">
    <property type="entry name" value="Acyl_transf_1"/>
    <property type="match status" value="1"/>
</dbReference>
<dbReference type="InterPro" id="IPR014043">
    <property type="entry name" value="Acyl_transferase_dom"/>
</dbReference>
<comment type="similarity">
    <text evidence="1">Belongs to the FabD family.</text>
</comment>
<proteinExistence type="inferred from homology"/>
<dbReference type="InterPro" id="IPR016036">
    <property type="entry name" value="Malonyl_transacylase_ACP-bd"/>
</dbReference>
<dbReference type="Proteomes" id="UP001150925">
    <property type="component" value="Unassembled WGS sequence"/>
</dbReference>
<dbReference type="SMART" id="SM00827">
    <property type="entry name" value="PKS_AT"/>
    <property type="match status" value="1"/>
</dbReference>
<evidence type="ECO:0000256" key="4">
    <source>
        <dbReference type="ARBA" id="ARBA00023315"/>
    </source>
</evidence>
<dbReference type="SUPFAM" id="SSF55048">
    <property type="entry name" value="Probable ACP-binding domain of malonyl-CoA ACP transacylase"/>
    <property type="match status" value="1"/>
</dbReference>
<evidence type="ECO:0000313" key="7">
    <source>
        <dbReference type="EMBL" id="KAJ1964258.1"/>
    </source>
</evidence>
<organism evidence="7 8">
    <name type="scientific">Dispira parvispora</name>
    <dbReference type="NCBI Taxonomy" id="1520584"/>
    <lineage>
        <taxon>Eukaryota</taxon>
        <taxon>Fungi</taxon>
        <taxon>Fungi incertae sedis</taxon>
        <taxon>Zoopagomycota</taxon>
        <taxon>Kickxellomycotina</taxon>
        <taxon>Dimargaritomycetes</taxon>
        <taxon>Dimargaritales</taxon>
        <taxon>Dimargaritaceae</taxon>
        <taxon>Dispira</taxon>
    </lineage>
</organism>
<dbReference type="GO" id="GO:0004314">
    <property type="term" value="F:[acyl-carrier-protein] S-malonyltransferase activity"/>
    <property type="evidence" value="ECO:0007669"/>
    <property type="project" value="UniProtKB-EC"/>
</dbReference>
<feature type="domain" description="Malonyl-CoA:ACP transacylase (MAT)" evidence="6">
    <location>
        <begin position="34"/>
        <end position="342"/>
    </location>
</feature>
<comment type="caution">
    <text evidence="7">The sequence shown here is derived from an EMBL/GenBank/DDBJ whole genome shotgun (WGS) entry which is preliminary data.</text>
</comment>
<dbReference type="InterPro" id="IPR001227">
    <property type="entry name" value="Ac_transferase_dom_sf"/>
</dbReference>
<evidence type="ECO:0000256" key="2">
    <source>
        <dbReference type="ARBA" id="ARBA00013258"/>
    </source>
</evidence>
<dbReference type="Gene3D" id="3.30.70.250">
    <property type="entry name" value="Malonyl-CoA ACP transacylase, ACP-binding"/>
    <property type="match status" value="1"/>
</dbReference>
<dbReference type="EMBL" id="JANBPY010000719">
    <property type="protein sequence ID" value="KAJ1964258.1"/>
    <property type="molecule type" value="Genomic_DNA"/>
</dbReference>
<gene>
    <name evidence="7" type="primary">MCT1</name>
    <name evidence="7" type="ORF">IWQ62_002983</name>
</gene>
<dbReference type="GO" id="GO:0005739">
    <property type="term" value="C:mitochondrion"/>
    <property type="evidence" value="ECO:0007669"/>
    <property type="project" value="TreeGrafter"/>
</dbReference>
<keyword evidence="3 7" id="KW-0808">Transferase</keyword>
<dbReference type="OrthoDB" id="541883at2759"/>
<evidence type="ECO:0000259" key="6">
    <source>
        <dbReference type="SMART" id="SM00827"/>
    </source>
</evidence>
<dbReference type="InterPro" id="IPR050858">
    <property type="entry name" value="Mal-CoA-ACP_Trans/PKS_FabD"/>
</dbReference>
<evidence type="ECO:0000256" key="3">
    <source>
        <dbReference type="ARBA" id="ARBA00022679"/>
    </source>
</evidence>
<dbReference type="PIRSF" id="PIRSF000446">
    <property type="entry name" value="Mct"/>
    <property type="match status" value="1"/>
</dbReference>
<name>A0A9W8ANU2_9FUNG</name>
<sequence>MLRLSLRRGLRSGLDFSRRASFATSTAHSKFAILFPGQGAQYVGMGKDLYDTYPVARDVFEQANETLGEDLASLMFAGDQDKLTLTANAQPAILVTSIALFRVFESEYKLDLLKHCAYVLGHSLGEYSALVAVGALDLGDAVKLVRLRGQAMQESVSQRTEPTAMTALVLQGTSIDALKTHLGAIQPMLPSGEVAQLANINSSKQVVLSGTRRGVGLAVQELQARRLAARAIDLPVSAPFHCSLMAPAADTMREALRNITFRTPVLPIITNVLGEPVSDPAQFPELLVRQVTHTVQWLASQHYCQDHGIQDFISFGPGRVLANLLKRELPKATIRPIATTNDIKQFRL</sequence>
<dbReference type="PANTHER" id="PTHR42681">
    <property type="entry name" value="MALONYL-COA-ACYL CARRIER PROTEIN TRANSACYLASE, MITOCHONDRIAL"/>
    <property type="match status" value="1"/>
</dbReference>
<dbReference type="NCBIfam" id="TIGR00128">
    <property type="entry name" value="fabD"/>
    <property type="match status" value="1"/>
</dbReference>
<dbReference type="PANTHER" id="PTHR42681:SF1">
    <property type="entry name" value="MALONYL-COA-ACYL CARRIER PROTEIN TRANSACYLASE, MITOCHONDRIAL"/>
    <property type="match status" value="1"/>
</dbReference>
<accession>A0A9W8ANU2</accession>